<feature type="transmembrane region" description="Helical" evidence="6">
    <location>
        <begin position="45"/>
        <end position="64"/>
    </location>
</feature>
<keyword evidence="5 6" id="KW-0472">Membrane</keyword>
<organism evidence="7 8">
    <name type="scientific">Actinomyces glycerinitolerans</name>
    <dbReference type="NCBI Taxonomy" id="1892869"/>
    <lineage>
        <taxon>Bacteria</taxon>
        <taxon>Bacillati</taxon>
        <taxon>Actinomycetota</taxon>
        <taxon>Actinomycetes</taxon>
        <taxon>Actinomycetales</taxon>
        <taxon>Actinomycetaceae</taxon>
        <taxon>Actinomyces</taxon>
    </lineage>
</organism>
<proteinExistence type="inferred from homology"/>
<keyword evidence="4 6" id="KW-1133">Transmembrane helix</keyword>
<feature type="transmembrane region" description="Helical" evidence="6">
    <location>
        <begin position="180"/>
        <end position="206"/>
    </location>
</feature>
<evidence type="ECO:0000313" key="8">
    <source>
        <dbReference type="Proteomes" id="UP000184291"/>
    </source>
</evidence>
<accession>A0A1M4S1Q0</accession>
<dbReference type="OrthoDB" id="9779554at2"/>
<dbReference type="GO" id="GO:0005315">
    <property type="term" value="F:phosphate transmembrane transporter activity"/>
    <property type="evidence" value="ECO:0007669"/>
    <property type="project" value="InterPro"/>
</dbReference>
<dbReference type="GO" id="GO:0016020">
    <property type="term" value="C:membrane"/>
    <property type="evidence" value="ECO:0007669"/>
    <property type="project" value="UniProtKB-SubCell"/>
</dbReference>
<dbReference type="PANTHER" id="PTHR11101:SF54">
    <property type="entry name" value="LOW-AFFINITY INORGANIC PHOSPHATE TRANSPORTER-RELATED"/>
    <property type="match status" value="1"/>
</dbReference>
<dbReference type="EMBL" id="FQTT01000013">
    <property type="protein sequence ID" value="SHE26156.1"/>
    <property type="molecule type" value="Genomic_DNA"/>
</dbReference>
<dbReference type="AlphaFoldDB" id="A0A1M4S1Q0"/>
<comment type="subcellular location">
    <subcellularLocation>
        <location evidence="1 6">Membrane</location>
        <topology evidence="1 6">Multi-pass membrane protein</topology>
    </subcellularLocation>
</comment>
<evidence type="ECO:0000256" key="5">
    <source>
        <dbReference type="ARBA" id="ARBA00023136"/>
    </source>
</evidence>
<feature type="transmembrane region" description="Helical" evidence="6">
    <location>
        <begin position="6"/>
        <end position="24"/>
    </location>
</feature>
<dbReference type="PANTHER" id="PTHR11101">
    <property type="entry name" value="PHOSPHATE TRANSPORTER"/>
    <property type="match status" value="1"/>
</dbReference>
<keyword evidence="3 6" id="KW-0812">Transmembrane</keyword>
<evidence type="ECO:0000256" key="4">
    <source>
        <dbReference type="ARBA" id="ARBA00022989"/>
    </source>
</evidence>
<gene>
    <name evidence="7" type="ORF">ACGLYG10_2399</name>
</gene>
<keyword evidence="2 6" id="KW-0813">Transport</keyword>
<dbReference type="STRING" id="1892869.ACGLYG10_2399"/>
<dbReference type="Proteomes" id="UP000184291">
    <property type="component" value="Unassembled WGS sequence"/>
</dbReference>
<reference evidence="8" key="1">
    <citation type="submission" date="2016-09" db="EMBL/GenBank/DDBJ databases">
        <authorList>
            <person name="Strepis N."/>
        </authorList>
    </citation>
    <scope>NUCLEOTIDE SEQUENCE [LARGE SCALE GENOMIC DNA]</scope>
</reference>
<evidence type="ECO:0000256" key="2">
    <source>
        <dbReference type="ARBA" id="ARBA00022448"/>
    </source>
</evidence>
<evidence type="ECO:0000313" key="7">
    <source>
        <dbReference type="EMBL" id="SHE26156.1"/>
    </source>
</evidence>
<feature type="transmembrane region" description="Helical" evidence="6">
    <location>
        <begin position="84"/>
        <end position="103"/>
    </location>
</feature>
<feature type="transmembrane region" description="Helical" evidence="6">
    <location>
        <begin position="307"/>
        <end position="327"/>
    </location>
</feature>
<protein>
    <recommendedName>
        <fullName evidence="6">Phosphate transporter</fullName>
    </recommendedName>
</protein>
<comment type="similarity">
    <text evidence="6">Belongs to the inorganic phosphate transporter (PiT) (TC 2.A.20) family.</text>
</comment>
<name>A0A1M4S1Q0_9ACTO</name>
<evidence type="ECO:0000256" key="3">
    <source>
        <dbReference type="ARBA" id="ARBA00022692"/>
    </source>
</evidence>
<feature type="transmembrane region" description="Helical" evidence="6">
    <location>
        <begin position="333"/>
        <end position="351"/>
    </location>
</feature>
<keyword evidence="8" id="KW-1185">Reference proteome</keyword>
<dbReference type="InterPro" id="IPR001204">
    <property type="entry name" value="Phos_transporter"/>
</dbReference>
<evidence type="ECO:0000256" key="6">
    <source>
        <dbReference type="RuleBase" id="RU363058"/>
    </source>
</evidence>
<feature type="transmembrane region" description="Helical" evidence="6">
    <location>
        <begin position="218"/>
        <end position="237"/>
    </location>
</feature>
<dbReference type="GO" id="GO:0035435">
    <property type="term" value="P:phosphate ion transmembrane transport"/>
    <property type="evidence" value="ECO:0007669"/>
    <property type="project" value="TreeGrafter"/>
</dbReference>
<dbReference type="Pfam" id="PF01384">
    <property type="entry name" value="PHO4"/>
    <property type="match status" value="2"/>
</dbReference>
<sequence>MSTTLFIVVVVVVTALVFDFTNGFHDSSNAMATSVATGAFTPRRAVLIAAVLNVVGATLSTEVARTISHGMFDDALIQAAPEMVFAGLAGAILWNLATWLLGLPSSSSHALFGGLIGAVVVAAGFQGVHWGTVISKIMLPALIAPAVAAAASAVATWVSYRITGPTDKFGDKMFRNGQRISASMVALAHGTSDGQKTMGVITLVLIAAGYQEAGSAPYSWVVLAAGAAIGLGTYSGGWRIMRTMGKGLVHIDPPQGFAAETTSTVAILASSHLGFALSTTHICTGSILGTGIGRGAKVSWGTFGKMGAAWLITLPCAAVVGAVTSFIAVKGGVIGTIGVIVLLLLSALLIIRQANHNKVDFSNVNDADKVVVAKQTDPELGRPPRSLEQVKAELVGTSPSDRGTGALV</sequence>
<evidence type="ECO:0000256" key="1">
    <source>
        <dbReference type="ARBA" id="ARBA00004141"/>
    </source>
</evidence>
<dbReference type="RefSeq" id="WP_073332281.1">
    <property type="nucleotide sequence ID" value="NZ_FQTT01000013.1"/>
</dbReference>
<feature type="transmembrane region" description="Helical" evidence="6">
    <location>
        <begin position="110"/>
        <end position="131"/>
    </location>
</feature>
<feature type="transmembrane region" description="Helical" evidence="6">
    <location>
        <begin position="137"/>
        <end position="160"/>
    </location>
</feature>
<keyword evidence="6" id="KW-0592">Phosphate transport</keyword>